<keyword evidence="1" id="KW-0472">Membrane</keyword>
<sequence length="79" mass="9405">MIDVLTGLIIIIFSISRIWSFFILLNHRSLKIINHNAIFKWSYKTETYSQNFQNNGLVWSKYCIRSKLYPGNQVHKTKL</sequence>
<dbReference type="Proteomes" id="UP000824890">
    <property type="component" value="Unassembled WGS sequence"/>
</dbReference>
<feature type="transmembrane region" description="Helical" evidence="1">
    <location>
        <begin position="6"/>
        <end position="25"/>
    </location>
</feature>
<keyword evidence="3" id="KW-1185">Reference proteome</keyword>
<organism evidence="2 3">
    <name type="scientific">Brassica napus</name>
    <name type="common">Rape</name>
    <dbReference type="NCBI Taxonomy" id="3708"/>
    <lineage>
        <taxon>Eukaryota</taxon>
        <taxon>Viridiplantae</taxon>
        <taxon>Streptophyta</taxon>
        <taxon>Embryophyta</taxon>
        <taxon>Tracheophyta</taxon>
        <taxon>Spermatophyta</taxon>
        <taxon>Magnoliopsida</taxon>
        <taxon>eudicotyledons</taxon>
        <taxon>Gunneridae</taxon>
        <taxon>Pentapetalae</taxon>
        <taxon>rosids</taxon>
        <taxon>malvids</taxon>
        <taxon>Brassicales</taxon>
        <taxon>Brassicaceae</taxon>
        <taxon>Brassiceae</taxon>
        <taxon>Brassica</taxon>
    </lineage>
</organism>
<evidence type="ECO:0000313" key="3">
    <source>
        <dbReference type="Proteomes" id="UP000824890"/>
    </source>
</evidence>
<keyword evidence="1" id="KW-0812">Transmembrane</keyword>
<gene>
    <name evidence="2" type="ORF">HID58_062614</name>
</gene>
<dbReference type="EMBL" id="JAGKQM010000014">
    <property type="protein sequence ID" value="KAH0886518.1"/>
    <property type="molecule type" value="Genomic_DNA"/>
</dbReference>
<keyword evidence="1" id="KW-1133">Transmembrane helix</keyword>
<reference evidence="2 3" key="1">
    <citation type="submission" date="2021-05" db="EMBL/GenBank/DDBJ databases">
        <title>Genome Assembly of Synthetic Allotetraploid Brassica napus Reveals Homoeologous Exchanges between Subgenomes.</title>
        <authorList>
            <person name="Davis J.T."/>
        </authorList>
    </citation>
    <scope>NUCLEOTIDE SEQUENCE [LARGE SCALE GENOMIC DNA]</scope>
    <source>
        <strain evidence="3">cv. Da-Ae</strain>
        <tissue evidence="2">Seedling</tissue>
    </source>
</reference>
<evidence type="ECO:0008006" key="4">
    <source>
        <dbReference type="Google" id="ProtNLM"/>
    </source>
</evidence>
<evidence type="ECO:0000256" key="1">
    <source>
        <dbReference type="SAM" id="Phobius"/>
    </source>
</evidence>
<protein>
    <recommendedName>
        <fullName evidence="4">Secreted protein</fullName>
    </recommendedName>
</protein>
<comment type="caution">
    <text evidence="2">The sequence shown here is derived from an EMBL/GenBank/DDBJ whole genome shotgun (WGS) entry which is preliminary data.</text>
</comment>
<accession>A0ABQ8A211</accession>
<evidence type="ECO:0000313" key="2">
    <source>
        <dbReference type="EMBL" id="KAH0886518.1"/>
    </source>
</evidence>
<name>A0ABQ8A211_BRANA</name>
<proteinExistence type="predicted"/>
<feature type="non-terminal residue" evidence="2">
    <location>
        <position position="79"/>
    </location>
</feature>